<comment type="similarity">
    <text evidence="1 2">Belongs to the LOG family.</text>
</comment>
<dbReference type="EMBL" id="DVNB01000072">
    <property type="protein sequence ID" value="HIU57522.1"/>
    <property type="molecule type" value="Genomic_DNA"/>
</dbReference>
<dbReference type="InterPro" id="IPR031100">
    <property type="entry name" value="LOG_fam"/>
</dbReference>
<dbReference type="PANTHER" id="PTHR31223">
    <property type="entry name" value="LOG FAMILY PROTEIN YJL055W"/>
    <property type="match status" value="1"/>
</dbReference>
<dbReference type="EC" id="3.2.2.n1" evidence="2"/>
<keyword evidence="2" id="KW-0378">Hydrolase</keyword>
<accession>A0A9D1MCJ2</accession>
<dbReference type="PANTHER" id="PTHR31223:SF70">
    <property type="entry name" value="LOG FAMILY PROTEIN YJL055W"/>
    <property type="match status" value="1"/>
</dbReference>
<dbReference type="Proteomes" id="UP000824109">
    <property type="component" value="Unassembled WGS sequence"/>
</dbReference>
<reference evidence="3" key="1">
    <citation type="submission" date="2020-10" db="EMBL/GenBank/DDBJ databases">
        <authorList>
            <person name="Gilroy R."/>
        </authorList>
    </citation>
    <scope>NUCLEOTIDE SEQUENCE</scope>
    <source>
        <strain evidence="3">USAMLcec3-3695</strain>
    </source>
</reference>
<name>A0A9D1MCJ2_9FIRM</name>
<dbReference type="SUPFAM" id="SSF102405">
    <property type="entry name" value="MCP/YpsA-like"/>
    <property type="match status" value="1"/>
</dbReference>
<dbReference type="GO" id="GO:0005829">
    <property type="term" value="C:cytosol"/>
    <property type="evidence" value="ECO:0007669"/>
    <property type="project" value="TreeGrafter"/>
</dbReference>
<organism evidence="3 4">
    <name type="scientific">Candidatus Ornithomonoglobus merdipullorum</name>
    <dbReference type="NCBI Taxonomy" id="2840895"/>
    <lineage>
        <taxon>Bacteria</taxon>
        <taxon>Bacillati</taxon>
        <taxon>Bacillota</taxon>
        <taxon>Clostridia</taxon>
        <taxon>Candidatus Ornithomonoglobus</taxon>
    </lineage>
</organism>
<dbReference type="AlphaFoldDB" id="A0A9D1MCJ2"/>
<evidence type="ECO:0000313" key="3">
    <source>
        <dbReference type="EMBL" id="HIU57522.1"/>
    </source>
</evidence>
<dbReference type="GO" id="GO:0009691">
    <property type="term" value="P:cytokinin biosynthetic process"/>
    <property type="evidence" value="ECO:0007669"/>
    <property type="project" value="UniProtKB-UniRule"/>
</dbReference>
<dbReference type="Pfam" id="PF03641">
    <property type="entry name" value="Lysine_decarbox"/>
    <property type="match status" value="1"/>
</dbReference>
<proteinExistence type="inferred from homology"/>
<comment type="caution">
    <text evidence="3">The sequence shown here is derived from an EMBL/GenBank/DDBJ whole genome shotgun (WGS) entry which is preliminary data.</text>
</comment>
<dbReference type="Gene3D" id="3.40.50.450">
    <property type="match status" value="1"/>
</dbReference>
<dbReference type="InterPro" id="IPR005269">
    <property type="entry name" value="LOG"/>
</dbReference>
<protein>
    <recommendedName>
        <fullName evidence="2">Cytokinin riboside 5'-monophosphate phosphoribohydrolase</fullName>
        <ecNumber evidence="2">3.2.2.n1</ecNumber>
    </recommendedName>
</protein>
<evidence type="ECO:0000313" key="4">
    <source>
        <dbReference type="Proteomes" id="UP000824109"/>
    </source>
</evidence>
<evidence type="ECO:0000256" key="1">
    <source>
        <dbReference type="ARBA" id="ARBA00006763"/>
    </source>
</evidence>
<gene>
    <name evidence="3" type="ORF">IAA61_06885</name>
</gene>
<dbReference type="GO" id="GO:0016799">
    <property type="term" value="F:hydrolase activity, hydrolyzing N-glycosyl compounds"/>
    <property type="evidence" value="ECO:0007669"/>
    <property type="project" value="TreeGrafter"/>
</dbReference>
<reference evidence="3" key="2">
    <citation type="journal article" date="2021" name="PeerJ">
        <title>Extensive microbial diversity within the chicken gut microbiome revealed by metagenomics and culture.</title>
        <authorList>
            <person name="Gilroy R."/>
            <person name="Ravi A."/>
            <person name="Getino M."/>
            <person name="Pursley I."/>
            <person name="Horton D.L."/>
            <person name="Alikhan N.F."/>
            <person name="Baker D."/>
            <person name="Gharbi K."/>
            <person name="Hall N."/>
            <person name="Watson M."/>
            <person name="Adriaenssens E.M."/>
            <person name="Foster-Nyarko E."/>
            <person name="Jarju S."/>
            <person name="Secka A."/>
            <person name="Antonio M."/>
            <person name="Oren A."/>
            <person name="Chaudhuri R.R."/>
            <person name="La Ragione R."/>
            <person name="Hildebrand F."/>
            <person name="Pallen M.J."/>
        </authorList>
    </citation>
    <scope>NUCLEOTIDE SEQUENCE</scope>
    <source>
        <strain evidence="3">USAMLcec3-3695</strain>
    </source>
</reference>
<keyword evidence="2" id="KW-0203">Cytokinin biosynthesis</keyword>
<sequence>MKICVFGAASNEIDKQYIDRVEEVCKALGERGHELVFGAGANGLMGAAARGMKAGGGKITGVIPEFFRAETIEEIYSECDELIFTETMQERKKTMEDHADAFIVVPGGIGTFEEMFEVLTLKQLGRHSKPIVFYNIAGYYNNLMAFMHHCSDEGFIRRNCHLLYNVTDNNDELIDYIENSKPLNFSVSDLKHS</sequence>
<dbReference type="NCBIfam" id="TIGR00730">
    <property type="entry name" value="Rossman fold protein, TIGR00730 family"/>
    <property type="match status" value="1"/>
</dbReference>
<evidence type="ECO:0000256" key="2">
    <source>
        <dbReference type="RuleBase" id="RU363015"/>
    </source>
</evidence>